<dbReference type="EnsemblMetazoa" id="AATE006762-RA">
    <property type="protein sequence ID" value="AATE006762-PA.1"/>
    <property type="gene ID" value="AATE006762"/>
</dbReference>
<dbReference type="SUPFAM" id="SSF51126">
    <property type="entry name" value="Pectin lyase-like"/>
    <property type="match status" value="1"/>
</dbReference>
<dbReference type="STRING" id="41427.A0A182IWD5"/>
<accession>A0A182IWD5</accession>
<dbReference type="AlphaFoldDB" id="A0A182IWD5"/>
<dbReference type="InterPro" id="IPR011050">
    <property type="entry name" value="Pectin_lyase_fold/virulence"/>
</dbReference>
<organism evidence="1">
    <name type="scientific">Anopheles atroparvus</name>
    <name type="common">European mosquito</name>
    <dbReference type="NCBI Taxonomy" id="41427"/>
    <lineage>
        <taxon>Eukaryota</taxon>
        <taxon>Metazoa</taxon>
        <taxon>Ecdysozoa</taxon>
        <taxon>Arthropoda</taxon>
        <taxon>Hexapoda</taxon>
        <taxon>Insecta</taxon>
        <taxon>Pterygota</taxon>
        <taxon>Neoptera</taxon>
        <taxon>Endopterygota</taxon>
        <taxon>Diptera</taxon>
        <taxon>Nematocera</taxon>
        <taxon>Culicoidea</taxon>
        <taxon>Culicidae</taxon>
        <taxon>Anophelinae</taxon>
        <taxon>Anopheles</taxon>
    </lineage>
</organism>
<name>A0A182IWD5_ANOAO</name>
<sequence>LYLFARFGKQTDFSPPLHVISVSNRDIEQTFQYFQPASQPEPQRVSNRIRWCFRGFSLSSLNMEPSRYRGYFAVFLLLFGAAYGEQEQLEQVVREPLRCERIDGAQGRLANEDEWRFLGGRAGDRLLLCDCQDSQRSRRRNRELGREDYDHEQQLQSQQQPAFILPAFESTTVATDIVVANCHQLLVPTGTFRALRAGFLPRTVRFVDIDQLTVESFAFETSGAPTGAGMINNVRDRHPVLGPIALRFERCQLEELPANVFHGAALRSVQFVGTTVGIIRSLAVGIRLNQFRIADSVIGRFGRHSFKRAQMEQLQLHNVTMLDAWPSQAWQGLIVSESMRITNSTFLQTVHPAAIMESTTDDLIIEHNVFNQSIADEAFQLAVKTRIWLIGNVFGQLSSNLFRGVVISNETAWNAQPNILLERNLIETFTVSSGDARNFLVIPRNFSLNVQGFRIAQLATCENTNISSSNVWPEVFFLRPFAVTNREDPESYVSVEEFRQEEGCDAGGPDLVLVIVLATLLGVTLLGGGIVGWLCYRHHRKRQRMILLEQKLVQPTPRTYRETQILLKLETVGTLKTDF</sequence>
<proteinExistence type="predicted"/>
<evidence type="ECO:0008006" key="2">
    <source>
        <dbReference type="Google" id="ProtNLM"/>
    </source>
</evidence>
<evidence type="ECO:0000313" key="1">
    <source>
        <dbReference type="EnsemblMetazoa" id="AATE006762-PA.1"/>
    </source>
</evidence>
<protein>
    <recommendedName>
        <fullName evidence="2">Right handed beta helix domain-containing protein</fullName>
    </recommendedName>
</protein>
<reference evidence="1" key="1">
    <citation type="submission" date="2022-08" db="UniProtKB">
        <authorList>
            <consortium name="EnsemblMetazoa"/>
        </authorList>
    </citation>
    <scope>IDENTIFICATION</scope>
    <source>
        <strain evidence="1">EBRO</strain>
    </source>
</reference>
<dbReference type="VEuPathDB" id="VectorBase:AATE006762"/>